<dbReference type="GO" id="GO:0005737">
    <property type="term" value="C:cytoplasm"/>
    <property type="evidence" value="ECO:0007669"/>
    <property type="project" value="TreeGrafter"/>
</dbReference>
<evidence type="ECO:0000313" key="3">
    <source>
        <dbReference type="Proteomes" id="UP001188597"/>
    </source>
</evidence>
<evidence type="ECO:0000313" key="2">
    <source>
        <dbReference type="EMBL" id="KAK3007295.1"/>
    </source>
</evidence>
<reference evidence="2" key="1">
    <citation type="submission" date="2022-12" db="EMBL/GenBank/DDBJ databases">
        <title>Draft genome assemblies for two species of Escallonia (Escalloniales).</title>
        <authorList>
            <person name="Chanderbali A."/>
            <person name="Dervinis C."/>
            <person name="Anghel I."/>
            <person name="Soltis D."/>
            <person name="Soltis P."/>
            <person name="Zapata F."/>
        </authorList>
    </citation>
    <scope>NUCLEOTIDE SEQUENCE</scope>
    <source>
        <strain evidence="2">UCBG64.0493</strain>
        <tissue evidence="2">Leaf</tissue>
    </source>
</reference>
<dbReference type="EMBL" id="JAVXUP010001881">
    <property type="protein sequence ID" value="KAK3007295.1"/>
    <property type="molecule type" value="Genomic_DNA"/>
</dbReference>
<keyword evidence="3" id="KW-1185">Reference proteome</keyword>
<accession>A0AA88VJC6</accession>
<organism evidence="2 3">
    <name type="scientific">Escallonia herrerae</name>
    <dbReference type="NCBI Taxonomy" id="1293975"/>
    <lineage>
        <taxon>Eukaryota</taxon>
        <taxon>Viridiplantae</taxon>
        <taxon>Streptophyta</taxon>
        <taxon>Embryophyta</taxon>
        <taxon>Tracheophyta</taxon>
        <taxon>Spermatophyta</taxon>
        <taxon>Magnoliopsida</taxon>
        <taxon>eudicotyledons</taxon>
        <taxon>Gunneridae</taxon>
        <taxon>Pentapetalae</taxon>
        <taxon>asterids</taxon>
        <taxon>campanulids</taxon>
        <taxon>Escalloniales</taxon>
        <taxon>Escalloniaceae</taxon>
        <taxon>Escallonia</taxon>
    </lineage>
</organism>
<dbReference type="Pfam" id="PF10354">
    <property type="entry name" value="BMT5-like"/>
    <property type="match status" value="1"/>
</dbReference>
<dbReference type="PANTHER" id="PTHR11538">
    <property type="entry name" value="PHENYLALANYL-TRNA SYNTHETASE"/>
    <property type="match status" value="1"/>
</dbReference>
<sequence length="306" mass="34553">MKLHTDLSMQKFDRIIYNFPHAGFRGKEDSARVIKMHRNLLHGFFRNASGMLRANGEIHVSHKTTSPFSQWNIQELAVWNSLFLIECLSFKVEDYPGYNHKRGSGVRCDEPFPLGECSTFKFIFSSAANKMIRAKRNLNLPQCSHQQLQGIPAHIPQHPSTFVLRQRQPDSCVFTHPPIQYPNSLMFDWQPSNSQVFRCPPGDCITTNGISGFAGSPPPASMSILDECLKPRGDALGRIAYNGGYLKSLLYTYGENEYDVGYSKFLVNTFGRADNNVGHMNGRTDDHISNFVHGALKIILGSVMWH</sequence>
<dbReference type="AlphaFoldDB" id="A0AA88VJC6"/>
<dbReference type="PANTHER" id="PTHR11538:SF26">
    <property type="entry name" value="FERREDOXIN-FOLD ANTICODON-BINDING DOMAIN-CONTAINING PROTEIN 1"/>
    <property type="match status" value="1"/>
</dbReference>
<dbReference type="InterPro" id="IPR019446">
    <property type="entry name" value="BMT5-like"/>
</dbReference>
<name>A0AA88VJC6_9ASTE</name>
<dbReference type="GO" id="GO:0070042">
    <property type="term" value="F:rRNA (uridine-N3-)-methyltransferase activity"/>
    <property type="evidence" value="ECO:0007669"/>
    <property type="project" value="InterPro"/>
</dbReference>
<dbReference type="GO" id="GO:0070475">
    <property type="term" value="P:rRNA base methylation"/>
    <property type="evidence" value="ECO:0007669"/>
    <property type="project" value="InterPro"/>
</dbReference>
<protein>
    <recommendedName>
        <fullName evidence="1">25S rRNA (uridine-N(3))-methyltransferase BMT5-like domain-containing protein</fullName>
    </recommendedName>
</protein>
<proteinExistence type="predicted"/>
<dbReference type="Proteomes" id="UP001188597">
    <property type="component" value="Unassembled WGS sequence"/>
</dbReference>
<gene>
    <name evidence="2" type="ORF">RJ639_015754</name>
</gene>
<feature type="domain" description="25S rRNA (uridine-N(3))-methyltransferase BMT5-like" evidence="1">
    <location>
        <begin position="3"/>
        <end position="102"/>
    </location>
</feature>
<comment type="caution">
    <text evidence="2">The sequence shown here is derived from an EMBL/GenBank/DDBJ whole genome shotgun (WGS) entry which is preliminary data.</text>
</comment>
<evidence type="ECO:0000259" key="1">
    <source>
        <dbReference type="Pfam" id="PF10354"/>
    </source>
</evidence>